<evidence type="ECO:0000313" key="16">
    <source>
        <dbReference type="Proteomes" id="UP000826195"/>
    </source>
</evidence>
<dbReference type="InterPro" id="IPR036068">
    <property type="entry name" value="Nicotinate_pribotase-like_C"/>
</dbReference>
<evidence type="ECO:0000256" key="5">
    <source>
        <dbReference type="ARBA" id="ARBA00022553"/>
    </source>
</evidence>
<evidence type="ECO:0000256" key="11">
    <source>
        <dbReference type="SAM" id="MobiDB-lite"/>
    </source>
</evidence>
<dbReference type="NCBIfam" id="TIGR01513">
    <property type="entry name" value="NAPRTase_put"/>
    <property type="match status" value="1"/>
</dbReference>
<gene>
    <name evidence="15" type="ORF">KQX54_002131</name>
</gene>
<feature type="compositionally biased region" description="Polar residues" evidence="11">
    <location>
        <begin position="340"/>
        <end position="354"/>
    </location>
</feature>
<evidence type="ECO:0000256" key="8">
    <source>
        <dbReference type="ARBA" id="ARBA00022679"/>
    </source>
</evidence>
<dbReference type="Pfam" id="PF17956">
    <property type="entry name" value="NAPRTase_C"/>
    <property type="match status" value="1"/>
</dbReference>
<accession>A0AAV7ICB9</accession>
<feature type="domain" description="Nicotinate/nicotinamide phosphoribosyltransferase" evidence="12">
    <location>
        <begin position="398"/>
        <end position="497"/>
    </location>
</feature>
<dbReference type="InterPro" id="IPR006405">
    <property type="entry name" value="Nic_PRibTrfase_pncB"/>
</dbReference>
<evidence type="ECO:0000259" key="13">
    <source>
        <dbReference type="Pfam" id="PF17767"/>
    </source>
</evidence>
<evidence type="ECO:0000256" key="6">
    <source>
        <dbReference type="ARBA" id="ARBA00022598"/>
    </source>
</evidence>
<feature type="domain" description="Nicotinate phosphoribosyltransferase N-terminal" evidence="13">
    <location>
        <begin position="23"/>
        <end position="150"/>
    </location>
</feature>
<keyword evidence="5" id="KW-0597">Phosphoprotein</keyword>
<evidence type="ECO:0000256" key="9">
    <source>
        <dbReference type="ARBA" id="ARBA00023426"/>
    </source>
</evidence>
<dbReference type="Gene3D" id="3.20.140.10">
    <property type="entry name" value="nicotinate phosphoribosyltransferase"/>
    <property type="match status" value="2"/>
</dbReference>
<comment type="catalytic activity">
    <reaction evidence="10">
        <text>5-phospho-alpha-D-ribose 1-diphosphate + nicotinate + ATP + H2O = nicotinate beta-D-ribonucleotide + ADP + phosphate + diphosphate</text>
        <dbReference type="Rhea" id="RHEA:36163"/>
        <dbReference type="ChEBI" id="CHEBI:15377"/>
        <dbReference type="ChEBI" id="CHEBI:30616"/>
        <dbReference type="ChEBI" id="CHEBI:32544"/>
        <dbReference type="ChEBI" id="CHEBI:33019"/>
        <dbReference type="ChEBI" id="CHEBI:43474"/>
        <dbReference type="ChEBI" id="CHEBI:57502"/>
        <dbReference type="ChEBI" id="CHEBI:58017"/>
        <dbReference type="ChEBI" id="CHEBI:456216"/>
        <dbReference type="EC" id="6.3.4.21"/>
    </reaction>
</comment>
<protein>
    <recommendedName>
        <fullName evidence="4">Nicotinate phosphoribosyltransferase</fullName>
        <ecNumber evidence="3">6.3.4.21</ecNumber>
    </recommendedName>
</protein>
<dbReference type="Gene3D" id="3.20.20.70">
    <property type="entry name" value="Aldolase class I"/>
    <property type="match status" value="1"/>
</dbReference>
<feature type="domain" description="Nicotinate phosphoribosyltransferase C-terminal" evidence="14">
    <location>
        <begin position="503"/>
        <end position="612"/>
    </location>
</feature>
<evidence type="ECO:0000259" key="12">
    <source>
        <dbReference type="Pfam" id="PF04095"/>
    </source>
</evidence>
<dbReference type="InterPro" id="IPR041619">
    <property type="entry name" value="NAPRTase_C"/>
</dbReference>
<dbReference type="InterPro" id="IPR007229">
    <property type="entry name" value="Nic_PRibTrfase-Fam"/>
</dbReference>
<keyword evidence="7" id="KW-0662">Pyridine nucleotide biosynthesis</keyword>
<reference evidence="15 16" key="1">
    <citation type="journal article" date="2021" name="J. Hered.">
        <title>A chromosome-level genome assembly of the parasitoid wasp, Cotesia glomerata (Hymenoptera: Braconidae).</title>
        <authorList>
            <person name="Pinto B.J."/>
            <person name="Weis J.J."/>
            <person name="Gamble T."/>
            <person name="Ode P.J."/>
            <person name="Paul R."/>
            <person name="Zaspel J.M."/>
        </authorList>
    </citation>
    <scope>NUCLEOTIDE SEQUENCE [LARGE SCALE GENOMIC DNA]</scope>
    <source>
        <strain evidence="15">CgM1</strain>
    </source>
</reference>
<dbReference type="GO" id="GO:0004516">
    <property type="term" value="F:nicotinate phosphoribosyltransferase activity"/>
    <property type="evidence" value="ECO:0007669"/>
    <property type="project" value="UniProtKB-EC"/>
</dbReference>
<feature type="compositionally biased region" description="Low complexity" evidence="11">
    <location>
        <begin position="324"/>
        <end position="335"/>
    </location>
</feature>
<organism evidence="15 16">
    <name type="scientific">Cotesia glomerata</name>
    <name type="common">Lepidopteran parasitic wasp</name>
    <name type="synonym">Apanteles glomeratus</name>
    <dbReference type="NCBI Taxonomy" id="32391"/>
    <lineage>
        <taxon>Eukaryota</taxon>
        <taxon>Metazoa</taxon>
        <taxon>Ecdysozoa</taxon>
        <taxon>Arthropoda</taxon>
        <taxon>Hexapoda</taxon>
        <taxon>Insecta</taxon>
        <taxon>Pterygota</taxon>
        <taxon>Neoptera</taxon>
        <taxon>Endopterygota</taxon>
        <taxon>Hymenoptera</taxon>
        <taxon>Apocrita</taxon>
        <taxon>Ichneumonoidea</taxon>
        <taxon>Braconidae</taxon>
        <taxon>Microgastrinae</taxon>
        <taxon>Cotesia</taxon>
    </lineage>
</organism>
<dbReference type="GO" id="GO:0016740">
    <property type="term" value="F:transferase activity"/>
    <property type="evidence" value="ECO:0007669"/>
    <property type="project" value="UniProtKB-KW"/>
</dbReference>
<dbReference type="Pfam" id="PF04095">
    <property type="entry name" value="NAPRTase"/>
    <property type="match status" value="1"/>
</dbReference>
<evidence type="ECO:0000259" key="14">
    <source>
        <dbReference type="Pfam" id="PF17956"/>
    </source>
</evidence>
<dbReference type="InterPro" id="IPR013785">
    <property type="entry name" value="Aldolase_TIM"/>
</dbReference>
<name>A0AAV7ICB9_COTGL</name>
<dbReference type="GO" id="GO:0034355">
    <property type="term" value="P:NAD+ biosynthetic process via the salvage pathway"/>
    <property type="evidence" value="ECO:0007669"/>
    <property type="project" value="TreeGrafter"/>
</dbReference>
<dbReference type="GO" id="GO:0005829">
    <property type="term" value="C:cytosol"/>
    <property type="evidence" value="ECO:0007669"/>
    <property type="project" value="TreeGrafter"/>
</dbReference>
<proteinExistence type="inferred from homology"/>
<evidence type="ECO:0000256" key="2">
    <source>
        <dbReference type="ARBA" id="ARBA00010897"/>
    </source>
</evidence>
<dbReference type="Proteomes" id="UP000826195">
    <property type="component" value="Unassembled WGS sequence"/>
</dbReference>
<dbReference type="InterPro" id="IPR041525">
    <property type="entry name" value="N/Namide_PRibTrfase"/>
</dbReference>
<evidence type="ECO:0000256" key="1">
    <source>
        <dbReference type="ARBA" id="ARBA00004952"/>
    </source>
</evidence>
<dbReference type="Pfam" id="PF17767">
    <property type="entry name" value="NAPRTase_N"/>
    <property type="match status" value="1"/>
</dbReference>
<dbReference type="InterPro" id="IPR040727">
    <property type="entry name" value="NAPRTase_N"/>
</dbReference>
<keyword evidence="8" id="KW-0808">Transferase</keyword>
<comment type="similarity">
    <text evidence="2">Belongs to the NAPRTase family.</text>
</comment>
<dbReference type="EC" id="6.3.4.21" evidence="3"/>
<comment type="caution">
    <text evidence="15">The sequence shown here is derived from an EMBL/GenBank/DDBJ whole genome shotgun (WGS) entry which is preliminary data.</text>
</comment>
<dbReference type="CDD" id="cd01570">
    <property type="entry name" value="NAPRTase_A"/>
    <property type="match status" value="1"/>
</dbReference>
<sequence length="627" mass="70433">MLHDSDCQGLSNGTQQNSVVQPLLTDLYQITMAYAYWKCGKMNDYTTFDLFFRKNPFRGEFTIFAGLGECLKFMQKFKYSESDIEYLKTTMSSSIEPEFFEYLKGLTPKGVTLYAIEEGSAVFPRVPLIRVEGPLIMVQLLETTLLTLVNYASLMATNAARYRMAAGNNVSLLEFGLRRAQGPDGGLSASKYSYIGGFDGTSNVLAGKLYDIPVRGTHAHAYINSFAGIDELKLRCLLHKETGEEFDLLKLSCKYRQQIASDLGALVMEASDSELAALVSFAIAFPDGFMALVDTYDVKSIKSSFERQSRVNNENNKYKDDDNNINSRNDSTINNESHKNGYSTPPNQQETSQCLTKTPTYNHDLFKPGELGELCVRSGLLNFCAVALALSDLGYRAVGIRIDSGDLAYLSQAARDTFVKLSERFNIPWFAKMTIVASNDINEETIMSLNEQNHQIDCFGVGTHLVTCQRQPALGCVYKMVEINNHPRIKLSQEVDKITIPGRKNAYRLYGADSHALIDLLQRCDEPAPQVGTRVLCRHPFQESKRAYVIPTRVETLHKVYWKDGKIVNPLPVLQDIRNRVSESLKTLRTDHKRSLNPTPYKVAVSDDLYTFIHDLWVQNAPIGELS</sequence>
<evidence type="ECO:0000256" key="3">
    <source>
        <dbReference type="ARBA" id="ARBA00013236"/>
    </source>
</evidence>
<dbReference type="EMBL" id="JAHXZJ010001864">
    <property type="protein sequence ID" value="KAH0548757.1"/>
    <property type="molecule type" value="Genomic_DNA"/>
</dbReference>
<evidence type="ECO:0000256" key="7">
    <source>
        <dbReference type="ARBA" id="ARBA00022642"/>
    </source>
</evidence>
<dbReference type="SUPFAM" id="SSF54675">
    <property type="entry name" value="Nicotinate/Quinolinate PRTase N-terminal domain-like"/>
    <property type="match status" value="1"/>
</dbReference>
<dbReference type="FunFam" id="3.20.140.10:FF:000002">
    <property type="entry name" value="Nicotinate phosphoribosyltransferase"/>
    <property type="match status" value="1"/>
</dbReference>
<dbReference type="SUPFAM" id="SSF51690">
    <property type="entry name" value="Nicotinate/Quinolinate PRTase C-terminal domain-like"/>
    <property type="match status" value="2"/>
</dbReference>
<dbReference type="FunFam" id="3.20.20.70:FF:000173">
    <property type="entry name" value="Nicotinate phosphoribosyltransferase"/>
    <property type="match status" value="1"/>
</dbReference>
<feature type="region of interest" description="Disordered" evidence="11">
    <location>
        <begin position="311"/>
        <end position="354"/>
    </location>
</feature>
<keyword evidence="6" id="KW-0436">Ligase</keyword>
<evidence type="ECO:0000313" key="15">
    <source>
        <dbReference type="EMBL" id="KAH0548757.1"/>
    </source>
</evidence>
<dbReference type="PANTHER" id="PTHR11098">
    <property type="entry name" value="NICOTINATE PHOSPHORIBOSYLTRANSFERASE"/>
    <property type="match status" value="1"/>
</dbReference>
<evidence type="ECO:0000256" key="10">
    <source>
        <dbReference type="ARBA" id="ARBA00048668"/>
    </source>
</evidence>
<dbReference type="AlphaFoldDB" id="A0AAV7ICB9"/>
<keyword evidence="16" id="KW-1185">Reference proteome</keyword>
<comment type="function">
    <text evidence="9">Catalyzes the first step in the biosynthesis of NAD from nicotinic acid, the ATP-dependent synthesis of beta-nicotinate D-ribonucleotide from nicotinate and 5-phospho-D-ribose 1-phosphate. Helps prevent cellular oxidative stress via its role in NAD biosynthesis.</text>
</comment>
<evidence type="ECO:0000256" key="4">
    <source>
        <dbReference type="ARBA" id="ARBA00021569"/>
    </source>
</evidence>
<dbReference type="FunFam" id="3.20.140.10:FF:000006">
    <property type="entry name" value="Nicotinate phosphoribosyltransferase"/>
    <property type="match status" value="1"/>
</dbReference>
<comment type="pathway">
    <text evidence="1">Cofactor biosynthesis; NAD(+) biosynthesis; nicotinate D-ribonucleotide from nicotinate: step 1/1.</text>
</comment>
<dbReference type="PANTHER" id="PTHR11098:SF1">
    <property type="entry name" value="NICOTINATE PHOSPHORIBOSYLTRANSFERASE"/>
    <property type="match status" value="1"/>
</dbReference>